<dbReference type="EMBL" id="BMGC01000006">
    <property type="protein sequence ID" value="GGB25843.1"/>
    <property type="molecule type" value="Genomic_DNA"/>
</dbReference>
<dbReference type="GO" id="GO:0004407">
    <property type="term" value="F:histone deacetylase activity"/>
    <property type="evidence" value="ECO:0007669"/>
    <property type="project" value="TreeGrafter"/>
</dbReference>
<dbReference type="PANTHER" id="PTHR10625:SF10">
    <property type="entry name" value="HISTONE DEACETYLASE HDAC1"/>
    <property type="match status" value="1"/>
</dbReference>
<name>A0A916T199_9ACTN</name>
<dbReference type="AlphaFoldDB" id="A0A916T199"/>
<dbReference type="CDD" id="cd09994">
    <property type="entry name" value="HDAC_AcuC_like"/>
    <property type="match status" value="1"/>
</dbReference>
<dbReference type="Pfam" id="PF00850">
    <property type="entry name" value="Hist_deacetyl"/>
    <property type="match status" value="1"/>
</dbReference>
<dbReference type="InterPro" id="IPR037138">
    <property type="entry name" value="His_deacetylse_dom_sf"/>
</dbReference>
<dbReference type="InterPro" id="IPR023696">
    <property type="entry name" value="Ureohydrolase_dom_sf"/>
</dbReference>
<evidence type="ECO:0000256" key="4">
    <source>
        <dbReference type="ARBA" id="ARBA00022627"/>
    </source>
</evidence>
<reference evidence="7" key="2">
    <citation type="submission" date="2020-09" db="EMBL/GenBank/DDBJ databases">
        <authorList>
            <person name="Sun Q."/>
            <person name="Zhou Y."/>
        </authorList>
    </citation>
    <scope>NUCLEOTIDE SEQUENCE</scope>
    <source>
        <strain evidence="7">CGMCC 1.12827</strain>
    </source>
</reference>
<comment type="caution">
    <text evidence="7">The sequence shown here is derived from an EMBL/GenBank/DDBJ whole genome shotgun (WGS) entry which is preliminary data.</text>
</comment>
<reference evidence="7" key="1">
    <citation type="journal article" date="2014" name="Int. J. Syst. Evol. Microbiol.">
        <title>Complete genome sequence of Corynebacterium casei LMG S-19264T (=DSM 44701T), isolated from a smear-ripened cheese.</title>
        <authorList>
            <consortium name="US DOE Joint Genome Institute (JGI-PGF)"/>
            <person name="Walter F."/>
            <person name="Albersmeier A."/>
            <person name="Kalinowski J."/>
            <person name="Ruckert C."/>
        </authorList>
    </citation>
    <scope>NUCLEOTIDE SEQUENCE</scope>
    <source>
        <strain evidence="7">CGMCC 1.12827</strain>
    </source>
</reference>
<evidence type="ECO:0000259" key="6">
    <source>
        <dbReference type="Pfam" id="PF00850"/>
    </source>
</evidence>
<dbReference type="InterPro" id="IPR000286">
    <property type="entry name" value="HDACs"/>
</dbReference>
<comment type="pathway">
    <text evidence="1">Ketone degradation; acetoin degradation.</text>
</comment>
<dbReference type="GO" id="GO:0040029">
    <property type="term" value="P:epigenetic regulation of gene expression"/>
    <property type="evidence" value="ECO:0007669"/>
    <property type="project" value="TreeGrafter"/>
</dbReference>
<dbReference type="Proteomes" id="UP000621454">
    <property type="component" value="Unassembled WGS sequence"/>
</dbReference>
<proteinExistence type="inferred from homology"/>
<evidence type="ECO:0000313" key="7">
    <source>
        <dbReference type="EMBL" id="GGB25843.1"/>
    </source>
</evidence>
<accession>A0A916T199</accession>
<dbReference type="SUPFAM" id="SSF52768">
    <property type="entry name" value="Arginase/deacetylase"/>
    <property type="match status" value="1"/>
</dbReference>
<comment type="similarity">
    <text evidence="2">Belongs to the histone deacetylase family.</text>
</comment>
<dbReference type="PRINTS" id="PR01270">
    <property type="entry name" value="HDASUPER"/>
</dbReference>
<dbReference type="InterPro" id="IPR023801">
    <property type="entry name" value="His_deacetylse_dom"/>
</dbReference>
<evidence type="ECO:0000256" key="3">
    <source>
        <dbReference type="ARBA" id="ARBA00020218"/>
    </source>
</evidence>
<dbReference type="Gene3D" id="3.40.800.20">
    <property type="entry name" value="Histone deacetylase domain"/>
    <property type="match status" value="1"/>
</dbReference>
<organism evidence="7 8">
    <name type="scientific">Gordonia jinhuaensis</name>
    <dbReference type="NCBI Taxonomy" id="1517702"/>
    <lineage>
        <taxon>Bacteria</taxon>
        <taxon>Bacillati</taxon>
        <taxon>Actinomycetota</taxon>
        <taxon>Actinomycetes</taxon>
        <taxon>Mycobacteriales</taxon>
        <taxon>Gordoniaceae</taxon>
        <taxon>Gordonia</taxon>
    </lineage>
</organism>
<evidence type="ECO:0000256" key="1">
    <source>
        <dbReference type="ARBA" id="ARBA00005101"/>
    </source>
</evidence>
<protein>
    <recommendedName>
        <fullName evidence="3">Acetoin utilization protein AcuC</fullName>
    </recommendedName>
</protein>
<evidence type="ECO:0000313" key="8">
    <source>
        <dbReference type="Proteomes" id="UP000621454"/>
    </source>
</evidence>
<feature type="domain" description="Histone deacetylase" evidence="6">
    <location>
        <begin position="67"/>
        <end position="366"/>
    </location>
</feature>
<evidence type="ECO:0000256" key="2">
    <source>
        <dbReference type="ARBA" id="ARBA00005947"/>
    </source>
</evidence>
<dbReference type="GO" id="GO:0045150">
    <property type="term" value="P:acetoin catabolic process"/>
    <property type="evidence" value="ECO:0007669"/>
    <property type="project" value="UniProtKB-KW"/>
</dbReference>
<feature type="region of interest" description="Disordered" evidence="5">
    <location>
        <begin position="1"/>
        <end position="45"/>
    </location>
</feature>
<dbReference type="InterPro" id="IPR003085">
    <property type="entry name" value="AcuC"/>
</dbReference>
<gene>
    <name evidence="7" type="primary">acuC</name>
    <name evidence="7" type="ORF">GCM10011489_12510</name>
</gene>
<dbReference type="PRINTS" id="PR01272">
    <property type="entry name" value="ACUCPROTEIN"/>
</dbReference>
<keyword evidence="8" id="KW-1185">Reference proteome</keyword>
<evidence type="ECO:0000256" key="5">
    <source>
        <dbReference type="SAM" id="MobiDB-lite"/>
    </source>
</evidence>
<dbReference type="PANTHER" id="PTHR10625">
    <property type="entry name" value="HISTONE DEACETYLASE HDAC1-RELATED"/>
    <property type="match status" value="1"/>
</dbReference>
<sequence length="461" mass="48875">MSRAARRGSDTSGLSEGVPLPDERVADRGGPGAGAAPRLSVADGGSPSDAAVIWSEDFLSYRWTPDHPMNPVRLALTMSLAQSMGILDGVEPDRPFYADDPLLQRVHARSYIDAVRAAGSGMPGMSGETLARLYGLGDIDNPVFSGMHEAASLLVGGTTAAAAAIANGAARRVVNIAGGMHHAMPARAAGFCIYNDAAVAIDWLLDHGFDRIAYIDIDAHHGDGVQYRFLADPRVLTISLHQHPATLWPGTGWPHEVGERDGAGYAVNLPLMPGTPDVLWLRAFHAVVPSLVNAFRPQLIVSQCGVDSHRADPLTDLSLTVDGQRSAMLTMRDLADTHCDGRWLAVGGGGYGVVDVVPRSWTHLIGAVLRRDIDPATPIDESWCARAHAAATELNPAYTAEPVAVMTDGGDTDYVAWDGDAGADPPDGVSERAQQSTDAAIIATRRAVFPYHGLDPEDPRD</sequence>
<keyword evidence="4" id="KW-0006">Acetoin catabolism</keyword>